<organism evidence="8 9">
    <name type="scientific">Candida albicans</name>
    <name type="common">Yeast</name>
    <dbReference type="NCBI Taxonomy" id="5476"/>
    <lineage>
        <taxon>Eukaryota</taxon>
        <taxon>Fungi</taxon>
        <taxon>Dikarya</taxon>
        <taxon>Ascomycota</taxon>
        <taxon>Saccharomycotina</taxon>
        <taxon>Pichiomycetes</taxon>
        <taxon>Debaryomycetaceae</taxon>
        <taxon>Candida/Lodderomyces clade</taxon>
        <taxon>Candida</taxon>
    </lineage>
</organism>
<evidence type="ECO:0000256" key="5">
    <source>
        <dbReference type="ARBA" id="ARBA00023180"/>
    </source>
</evidence>
<evidence type="ECO:0000256" key="3">
    <source>
        <dbReference type="ARBA" id="ARBA00022525"/>
    </source>
</evidence>
<keyword evidence="4" id="KW-0732">Signal</keyword>
<evidence type="ECO:0000313" key="9">
    <source>
        <dbReference type="Proteomes" id="UP000536275"/>
    </source>
</evidence>
<keyword evidence="7" id="KW-1133">Transmembrane helix</keyword>
<evidence type="ECO:0000256" key="4">
    <source>
        <dbReference type="ARBA" id="ARBA00022729"/>
    </source>
</evidence>
<dbReference type="AlphaFoldDB" id="A0A8H6F1Z1"/>
<comment type="subcellular location">
    <subcellularLocation>
        <location evidence="1">Secreted</location>
        <location evidence="1">Cell wall</location>
    </subcellularLocation>
</comment>
<evidence type="ECO:0000256" key="6">
    <source>
        <dbReference type="SAM" id="MobiDB-lite"/>
    </source>
</evidence>
<evidence type="ECO:0000256" key="1">
    <source>
        <dbReference type="ARBA" id="ARBA00004191"/>
    </source>
</evidence>
<accession>A0A8H6F1Z1</accession>
<dbReference type="Proteomes" id="UP000536275">
    <property type="component" value="Unassembled WGS sequence"/>
</dbReference>
<reference evidence="8 9" key="1">
    <citation type="submission" date="2020-03" db="EMBL/GenBank/DDBJ databases">
        <title>FDA dAtabase for Regulatory Grade micrObial Sequences (FDA-ARGOS): Supporting development and validation of Infectious Disease Dx tests.</title>
        <authorList>
            <person name="Campos J."/>
            <person name="Goldberg B."/>
            <person name="Tallon L."/>
            <person name="Sadzewicz L."/>
            <person name="Vavikolanu K."/>
            <person name="Mehta A."/>
            <person name="Aluvathingal J."/>
            <person name="Nadendla S."/>
            <person name="Nandy P."/>
            <person name="Geyer C."/>
            <person name="Yan Y."/>
            <person name="Sichtig H."/>
        </authorList>
    </citation>
    <scope>NUCLEOTIDE SEQUENCE [LARGE SCALE GENOMIC DNA]</scope>
    <source>
        <strain evidence="8 9">FDAARGOS_656</strain>
    </source>
</reference>
<feature type="compositionally biased region" description="Low complexity" evidence="6">
    <location>
        <begin position="275"/>
        <end position="299"/>
    </location>
</feature>
<sequence length="381" mass="38678">MFQLVIYMVSVPFKFCFPIGFCFSIWFRIRFGSDSATIRSTTVVSSSSCESSGDSAATATGANGESTVTEQNTVVVTITSCHNDACHATTVPATASIGVTTVHGTETIFTTYCPLSSYETVESTKVITITSCSENKCQETTVEATPSTATTVSEGVVTEYVTYCPVSSVETVASTKVITVVACDEHKCHETTAVATPTEVTTVVEGSTTHYVTYKPTGSGPTQGETYATNAITSEGTVYVPKTTAVTTHGSTFETVAYITVTKATPTKGGEQHQPGSPAGAATSAPGAPAPGASGAHASTANKVTVEAQATPGALTPENTVAGGVNGEQVAVSAKTTISQTTVAKASGSGKAAISTFEGAAAASAGASVLALALIPLAYFI</sequence>
<comment type="caution">
    <text evidence="8">The sequence shown here is derived from an EMBL/GenBank/DDBJ whole genome shotgun (WGS) entry which is preliminary data.</text>
</comment>
<evidence type="ECO:0000256" key="2">
    <source>
        <dbReference type="ARBA" id="ARBA00022512"/>
    </source>
</evidence>
<keyword evidence="3" id="KW-0964">Secreted</keyword>
<proteinExistence type="predicted"/>
<dbReference type="Pfam" id="PF13928">
    <property type="entry name" value="Flocculin_t3"/>
    <property type="match status" value="3"/>
</dbReference>
<keyword evidence="7" id="KW-0812">Transmembrane</keyword>
<name>A0A8H6F1Z1_CANAX</name>
<dbReference type="GO" id="GO:0009277">
    <property type="term" value="C:fungal-type cell wall"/>
    <property type="evidence" value="ECO:0007669"/>
    <property type="project" value="UniProtKB-ARBA"/>
</dbReference>
<feature type="transmembrane region" description="Helical" evidence="7">
    <location>
        <begin position="6"/>
        <end position="29"/>
    </location>
</feature>
<evidence type="ECO:0000256" key="7">
    <source>
        <dbReference type="SAM" id="Phobius"/>
    </source>
</evidence>
<dbReference type="EMBL" id="JABWAD010000060">
    <property type="protein sequence ID" value="KAF6063810.1"/>
    <property type="molecule type" value="Genomic_DNA"/>
</dbReference>
<protein>
    <submittedName>
        <fullName evidence="8">Flocculin type 3 repeat family protein</fullName>
    </submittedName>
</protein>
<keyword evidence="5" id="KW-0325">Glycoprotein</keyword>
<keyword evidence="2" id="KW-0134">Cell wall</keyword>
<gene>
    <name evidence="8" type="ORF">FOB64_005423</name>
</gene>
<keyword evidence="7" id="KW-0472">Membrane</keyword>
<feature type="region of interest" description="Disordered" evidence="6">
    <location>
        <begin position="266"/>
        <end position="299"/>
    </location>
</feature>
<dbReference type="InterPro" id="IPR025928">
    <property type="entry name" value="Flocculin_t3_rpt"/>
</dbReference>
<evidence type="ECO:0000313" key="8">
    <source>
        <dbReference type="EMBL" id="KAF6063810.1"/>
    </source>
</evidence>